<dbReference type="GO" id="GO:0008270">
    <property type="term" value="F:zinc ion binding"/>
    <property type="evidence" value="ECO:0007669"/>
    <property type="project" value="InterPro"/>
</dbReference>
<accession>A0A0F9UU86</accession>
<feature type="domain" description="HNH nuclease" evidence="1">
    <location>
        <begin position="14"/>
        <end position="63"/>
    </location>
</feature>
<evidence type="ECO:0000313" key="2">
    <source>
        <dbReference type="EMBL" id="KKN64746.1"/>
    </source>
</evidence>
<dbReference type="Gene3D" id="1.10.30.50">
    <property type="match status" value="1"/>
</dbReference>
<dbReference type="SMART" id="SM00507">
    <property type="entry name" value="HNHc"/>
    <property type="match status" value="1"/>
</dbReference>
<dbReference type="CDD" id="cd00085">
    <property type="entry name" value="HNHc"/>
    <property type="match status" value="1"/>
</dbReference>
<comment type="caution">
    <text evidence="2">The sequence shown here is derived from an EMBL/GenBank/DDBJ whole genome shotgun (WGS) entry which is preliminary data.</text>
</comment>
<dbReference type="GO" id="GO:0003676">
    <property type="term" value="F:nucleic acid binding"/>
    <property type="evidence" value="ECO:0007669"/>
    <property type="project" value="InterPro"/>
</dbReference>
<dbReference type="InterPro" id="IPR003615">
    <property type="entry name" value="HNH_nuc"/>
</dbReference>
<dbReference type="EMBL" id="LAZR01000545">
    <property type="protein sequence ID" value="KKN64746.1"/>
    <property type="molecule type" value="Genomic_DNA"/>
</dbReference>
<gene>
    <name evidence="2" type="ORF">LCGC14_0488780</name>
</gene>
<proteinExistence type="predicted"/>
<reference evidence="2" key="1">
    <citation type="journal article" date="2015" name="Nature">
        <title>Complex archaea that bridge the gap between prokaryotes and eukaryotes.</title>
        <authorList>
            <person name="Spang A."/>
            <person name="Saw J.H."/>
            <person name="Jorgensen S.L."/>
            <person name="Zaremba-Niedzwiedzka K."/>
            <person name="Martijn J."/>
            <person name="Lind A.E."/>
            <person name="van Eijk R."/>
            <person name="Schleper C."/>
            <person name="Guy L."/>
            <person name="Ettema T.J."/>
        </authorList>
    </citation>
    <scope>NUCLEOTIDE SEQUENCE</scope>
</reference>
<dbReference type="GO" id="GO:0004519">
    <property type="term" value="F:endonuclease activity"/>
    <property type="evidence" value="ECO:0007669"/>
    <property type="project" value="InterPro"/>
</dbReference>
<evidence type="ECO:0000259" key="1">
    <source>
        <dbReference type="SMART" id="SM00507"/>
    </source>
</evidence>
<sequence length="90" mass="10697">MRYNGGKAYRQPLGFKQMIRERDNYTCQLCGEPGYEVDHIIPYAIAKETRPETSRVLCVKCNRATRLPRKDSLLPLDEWYNQIEVELQRY</sequence>
<organism evidence="2">
    <name type="scientific">marine sediment metagenome</name>
    <dbReference type="NCBI Taxonomy" id="412755"/>
    <lineage>
        <taxon>unclassified sequences</taxon>
        <taxon>metagenomes</taxon>
        <taxon>ecological metagenomes</taxon>
    </lineage>
</organism>
<name>A0A0F9UU86_9ZZZZ</name>
<dbReference type="InterPro" id="IPR002711">
    <property type="entry name" value="HNH"/>
</dbReference>
<dbReference type="Pfam" id="PF01844">
    <property type="entry name" value="HNH"/>
    <property type="match status" value="1"/>
</dbReference>
<dbReference type="AlphaFoldDB" id="A0A0F9UU86"/>
<protein>
    <recommendedName>
        <fullName evidence="1">HNH nuclease domain-containing protein</fullName>
    </recommendedName>
</protein>